<reference evidence="1" key="1">
    <citation type="submission" date="2021-08" db="EMBL/GenBank/DDBJ databases">
        <title>Novel anaerobic bacterium isolated from sea squirt in East Sea, Republic of Korea.</title>
        <authorList>
            <person name="Nguyen T.H."/>
            <person name="Li Z."/>
            <person name="Lee Y.-J."/>
            <person name="Ko J."/>
            <person name="Kim S.-G."/>
        </authorList>
    </citation>
    <scope>NUCLEOTIDE SEQUENCE</scope>
    <source>
        <strain evidence="1">KCTC 25031</strain>
    </source>
</reference>
<proteinExistence type="predicted"/>
<gene>
    <name evidence="1" type="primary">rfbH</name>
    <name evidence="1" type="ORF">K4L44_15110</name>
</gene>
<organism evidence="1 2">
    <name type="scientific">Halosquirtibacter laminarini</name>
    <dbReference type="NCBI Taxonomy" id="3374600"/>
    <lineage>
        <taxon>Bacteria</taxon>
        <taxon>Pseudomonadati</taxon>
        <taxon>Bacteroidota</taxon>
        <taxon>Bacteroidia</taxon>
        <taxon>Marinilabiliales</taxon>
        <taxon>Prolixibacteraceae</taxon>
        <taxon>Halosquirtibacter</taxon>
    </lineage>
</organism>
<evidence type="ECO:0000313" key="2">
    <source>
        <dbReference type="Proteomes" id="UP000826212"/>
    </source>
</evidence>
<protein>
    <submittedName>
        <fullName evidence="1">Lipopolysaccharide biosynthesis protein RfbH</fullName>
    </submittedName>
</protein>
<dbReference type="EMBL" id="CP081303">
    <property type="protein sequence ID" value="QZE16019.1"/>
    <property type="molecule type" value="Genomic_DNA"/>
</dbReference>
<name>A0AC61NJV6_9BACT</name>
<dbReference type="Proteomes" id="UP000826212">
    <property type="component" value="Chromosome"/>
</dbReference>
<keyword evidence="2" id="KW-1185">Reference proteome</keyword>
<sequence>MEDIKFMTLSKESKLREEILQKVEEYYNEVHKNRNNFVPGKTQVSFAGRVYDEKEMVHLVDSSLDFWLTAGRYADEFEKRFALWMKQKYCALVNSGSSANLVAFSALTSPKLKSKRLMPGDEVITVAAGFPTTVNPIVQYGLIPVFVDIDVETCNIDTTLLDQALSDKTKAVMLAHTLGNPFDLDTVSKFCRKNNLFLIEDCCDAVGSTYNGKMVGTFGDLATVSFYPAHHITMGEGGAVLTNSGMLHRNVLSFRDWGRDCFCGPGTDNTCGHRFDFQFGTLPQGYDHKYVYSHIGYNLKVSDMQASIGVAQLDKLPSFIESRKQNFEILKEELSKYTDYLILPVATPKSDPSWFGFMFSIKENDHFNRLDLVEHLEDDKILTRQLFAGNLTRQPAYKEVNYRIVGELKNTDYVMRNGIFIGVYPGIDSQRMNHMKDSFKRFFQDRELI</sequence>
<accession>A0AC61NJV6</accession>
<evidence type="ECO:0000313" key="1">
    <source>
        <dbReference type="EMBL" id="QZE16019.1"/>
    </source>
</evidence>